<proteinExistence type="predicted"/>
<protein>
    <submittedName>
        <fullName evidence="1">Uncharacterized protein</fullName>
    </submittedName>
</protein>
<organism evidence="1 2">
    <name type="scientific">Thalassoglobus polymorphus</name>
    <dbReference type="NCBI Taxonomy" id="2527994"/>
    <lineage>
        <taxon>Bacteria</taxon>
        <taxon>Pseudomonadati</taxon>
        <taxon>Planctomycetota</taxon>
        <taxon>Planctomycetia</taxon>
        <taxon>Planctomycetales</taxon>
        <taxon>Planctomycetaceae</taxon>
        <taxon>Thalassoglobus</taxon>
    </lineage>
</organism>
<dbReference type="Proteomes" id="UP000315724">
    <property type="component" value="Chromosome"/>
</dbReference>
<evidence type="ECO:0000313" key="2">
    <source>
        <dbReference type="Proteomes" id="UP000315724"/>
    </source>
</evidence>
<accession>A0A517QRZ3</accession>
<dbReference type="EMBL" id="CP036267">
    <property type="protein sequence ID" value="QDT34381.1"/>
    <property type="molecule type" value="Genomic_DNA"/>
</dbReference>
<keyword evidence="2" id="KW-1185">Reference proteome</keyword>
<gene>
    <name evidence="1" type="ORF">Mal48_36410</name>
</gene>
<evidence type="ECO:0000313" key="1">
    <source>
        <dbReference type="EMBL" id="QDT34381.1"/>
    </source>
</evidence>
<name>A0A517QRZ3_9PLAN</name>
<dbReference type="KEGG" id="tpol:Mal48_36410"/>
<dbReference type="AlphaFoldDB" id="A0A517QRZ3"/>
<reference evidence="1 2" key="1">
    <citation type="submission" date="2019-02" db="EMBL/GenBank/DDBJ databases">
        <title>Deep-cultivation of Planctomycetes and their phenomic and genomic characterization uncovers novel biology.</title>
        <authorList>
            <person name="Wiegand S."/>
            <person name="Jogler M."/>
            <person name="Boedeker C."/>
            <person name="Pinto D."/>
            <person name="Vollmers J."/>
            <person name="Rivas-Marin E."/>
            <person name="Kohn T."/>
            <person name="Peeters S.H."/>
            <person name="Heuer A."/>
            <person name="Rast P."/>
            <person name="Oberbeckmann S."/>
            <person name="Bunk B."/>
            <person name="Jeske O."/>
            <person name="Meyerdierks A."/>
            <person name="Storesund J.E."/>
            <person name="Kallscheuer N."/>
            <person name="Luecker S."/>
            <person name="Lage O.M."/>
            <person name="Pohl T."/>
            <person name="Merkel B.J."/>
            <person name="Hornburger P."/>
            <person name="Mueller R.-W."/>
            <person name="Bruemmer F."/>
            <person name="Labrenz M."/>
            <person name="Spormann A.M."/>
            <person name="Op den Camp H."/>
            <person name="Overmann J."/>
            <person name="Amann R."/>
            <person name="Jetten M.S.M."/>
            <person name="Mascher T."/>
            <person name="Medema M.H."/>
            <person name="Devos D.P."/>
            <person name="Kaster A.-K."/>
            <person name="Ovreas L."/>
            <person name="Rohde M."/>
            <person name="Galperin M.Y."/>
            <person name="Jogler C."/>
        </authorList>
    </citation>
    <scope>NUCLEOTIDE SEQUENCE [LARGE SCALE GENOMIC DNA]</scope>
    <source>
        <strain evidence="1 2">Mal48</strain>
    </source>
</reference>
<sequence>MQLPLEDLALPCACEEHIAVELILKLEIALSNVEESGYSRGFRTGSSKNAVRHEADTSNQFERCLGQHSVTASHRASEAFR</sequence>